<keyword evidence="5" id="KW-0808">Transferase</keyword>
<dbReference type="PROSITE" id="PS50109">
    <property type="entry name" value="HIS_KIN"/>
    <property type="match status" value="1"/>
</dbReference>
<dbReference type="InterPro" id="IPR050351">
    <property type="entry name" value="BphY/WalK/GraS-like"/>
</dbReference>
<dbReference type="InterPro" id="IPR003660">
    <property type="entry name" value="HAMP_dom"/>
</dbReference>
<feature type="transmembrane region" description="Helical" evidence="13">
    <location>
        <begin position="73"/>
        <end position="92"/>
    </location>
</feature>
<feature type="domain" description="Histidine kinase" evidence="14">
    <location>
        <begin position="500"/>
        <end position="703"/>
    </location>
</feature>
<protein>
    <recommendedName>
        <fullName evidence="3">histidine kinase</fullName>
        <ecNumber evidence="3">2.7.13.3</ecNumber>
    </recommendedName>
</protein>
<keyword evidence="12 13" id="KW-0472">Membrane</keyword>
<dbReference type="Gene3D" id="3.30.565.10">
    <property type="entry name" value="Histidine kinase-like ATPase, C-terminal domain"/>
    <property type="match status" value="1"/>
</dbReference>
<evidence type="ECO:0000256" key="13">
    <source>
        <dbReference type="SAM" id="Phobius"/>
    </source>
</evidence>
<dbReference type="PROSITE" id="PS50885">
    <property type="entry name" value="HAMP"/>
    <property type="match status" value="1"/>
</dbReference>
<dbReference type="InterPro" id="IPR003661">
    <property type="entry name" value="HisK_dim/P_dom"/>
</dbReference>
<feature type="transmembrane region" description="Helical" evidence="13">
    <location>
        <begin position="202"/>
        <end position="226"/>
    </location>
</feature>
<dbReference type="SUPFAM" id="SSF47384">
    <property type="entry name" value="Homodimeric domain of signal transducing histidine kinase"/>
    <property type="match status" value="1"/>
</dbReference>
<dbReference type="AlphaFoldDB" id="A0AAE3P1Y4"/>
<dbReference type="RefSeq" id="WP_321536615.1">
    <property type="nucleotide sequence ID" value="NZ_JARGDL010000019.1"/>
</dbReference>
<keyword evidence="6 13" id="KW-0812">Transmembrane</keyword>
<dbReference type="InterPro" id="IPR036890">
    <property type="entry name" value="HATPase_C_sf"/>
</dbReference>
<evidence type="ECO:0000256" key="8">
    <source>
        <dbReference type="ARBA" id="ARBA00022777"/>
    </source>
</evidence>
<dbReference type="GO" id="GO:0030295">
    <property type="term" value="F:protein kinase activator activity"/>
    <property type="evidence" value="ECO:0007669"/>
    <property type="project" value="TreeGrafter"/>
</dbReference>
<dbReference type="Pfam" id="PF02518">
    <property type="entry name" value="HATPase_c"/>
    <property type="match status" value="1"/>
</dbReference>
<feature type="transmembrane region" description="Helical" evidence="13">
    <location>
        <begin position="40"/>
        <end position="61"/>
    </location>
</feature>
<dbReference type="InterPro" id="IPR000014">
    <property type="entry name" value="PAS"/>
</dbReference>
<feature type="transmembrane region" description="Helical" evidence="13">
    <location>
        <begin position="6"/>
        <end position="28"/>
    </location>
</feature>
<dbReference type="SUPFAM" id="SSF55874">
    <property type="entry name" value="ATPase domain of HSP90 chaperone/DNA topoisomerase II/histidine kinase"/>
    <property type="match status" value="1"/>
</dbReference>
<dbReference type="SMART" id="SM00304">
    <property type="entry name" value="HAMP"/>
    <property type="match status" value="1"/>
</dbReference>
<evidence type="ECO:0000313" key="17">
    <source>
        <dbReference type="EMBL" id="MDF1612844.1"/>
    </source>
</evidence>
<reference evidence="17" key="1">
    <citation type="submission" date="2023-03" db="EMBL/GenBank/DDBJ databases">
        <title>Stygiobacter electus gen. nov., sp. nov., facultatively anaerobic thermotolerant bacterium of the class Ignavibacteria from a well of Yessentuki mineral water deposit.</title>
        <authorList>
            <person name="Podosokorskaya O.A."/>
            <person name="Elcheninov A.G."/>
            <person name="Petrova N.F."/>
            <person name="Zavarzina D.G."/>
            <person name="Kublanov I.V."/>
            <person name="Merkel A.Y."/>
        </authorList>
    </citation>
    <scope>NUCLEOTIDE SEQUENCE</scope>
    <source>
        <strain evidence="17">09-Me</strain>
    </source>
</reference>
<dbReference type="InterPro" id="IPR035965">
    <property type="entry name" value="PAS-like_dom_sf"/>
</dbReference>
<keyword evidence="18" id="KW-1185">Reference proteome</keyword>
<gene>
    <name evidence="17" type="ORF">P0M35_11835</name>
</gene>
<dbReference type="EC" id="2.7.13.3" evidence="3"/>
<sequence>MDFTLINFWNYIFITATAVSAFGLIFIIYSRSTRNITSKLFIITLTLVIAYLISHTVHFVMMPATDVTLFDQSCHTLLLMILLSITFLTFNFPYPQKIGIISGLSIIVPSTVIMILLWSENLIYVSYAHEEHFTARFTSLYIFYVIWYFLLIIININSLIIKYKKYSDTEIRKQLLLYLFGLIITNTTTFIFGILLPWILGLYYLVEISPLAFLIGFIFFTSIAIGRYNLLPAAAQRVNALSLNKKIFFAAIVLIPIIILLILIPLSRVFLKIDSYNSLINFFVNSIFIGLAVSLILSFIVSRIITNPISLLKEKVLQIESGNYDVKVDINSADEIGELADAINKMAFTLSKNRAELSRREERISILLNAFEKSPAAITVVDNNFNITEANVKFFELTETQNNKDRSKKINELQFHTIQEEFDKIINEVNNKGFYSGEIKLKDKTGNKKDLLLSITKIYSADNIEKGYLFVEIDITDRKRMEAEISKAEKLSALGKMSAILAHEIKTPLTSIKMNIDMLGKSLHLNSLDKESFDIIKKETERLTNLVKDVLQFSRTTDLFISKVNLYQFISEVFQQAKINTSNKQITFINKTNDVTLEVDPDKFKQVLLNLIQNSIDAIINKGIIELSSKINESSISIYIRDNGIGIEDPENIFDSFFTTKISGTGLGLSVSQKIIEQHKGTLKLISGEKENTIFEIKLPLNN</sequence>
<name>A0AAE3P1Y4_9BACT</name>
<evidence type="ECO:0000256" key="4">
    <source>
        <dbReference type="ARBA" id="ARBA00022553"/>
    </source>
</evidence>
<dbReference type="PROSITE" id="PS50113">
    <property type="entry name" value="PAC"/>
    <property type="match status" value="1"/>
</dbReference>
<keyword evidence="7" id="KW-0547">Nucleotide-binding</keyword>
<dbReference type="CDD" id="cd00130">
    <property type="entry name" value="PAS"/>
    <property type="match status" value="1"/>
</dbReference>
<evidence type="ECO:0000259" key="16">
    <source>
        <dbReference type="PROSITE" id="PS50885"/>
    </source>
</evidence>
<evidence type="ECO:0000256" key="2">
    <source>
        <dbReference type="ARBA" id="ARBA00004141"/>
    </source>
</evidence>
<dbReference type="PRINTS" id="PR00344">
    <property type="entry name" value="BCTRLSENSOR"/>
</dbReference>
<dbReference type="Gene3D" id="6.10.340.10">
    <property type="match status" value="1"/>
</dbReference>
<evidence type="ECO:0000256" key="1">
    <source>
        <dbReference type="ARBA" id="ARBA00000085"/>
    </source>
</evidence>
<dbReference type="CDD" id="cd00082">
    <property type="entry name" value="HisKA"/>
    <property type="match status" value="1"/>
</dbReference>
<evidence type="ECO:0000256" key="12">
    <source>
        <dbReference type="ARBA" id="ARBA00023136"/>
    </source>
</evidence>
<dbReference type="InterPro" id="IPR000700">
    <property type="entry name" value="PAS-assoc_C"/>
</dbReference>
<keyword evidence="9 17" id="KW-0067">ATP-binding</keyword>
<dbReference type="InterPro" id="IPR004358">
    <property type="entry name" value="Sig_transdc_His_kin-like_C"/>
</dbReference>
<dbReference type="GO" id="GO:0000155">
    <property type="term" value="F:phosphorelay sensor kinase activity"/>
    <property type="evidence" value="ECO:0007669"/>
    <property type="project" value="InterPro"/>
</dbReference>
<comment type="caution">
    <text evidence="17">The sequence shown here is derived from an EMBL/GenBank/DDBJ whole genome shotgun (WGS) entry which is preliminary data.</text>
</comment>
<evidence type="ECO:0000259" key="15">
    <source>
        <dbReference type="PROSITE" id="PS50113"/>
    </source>
</evidence>
<dbReference type="InterPro" id="IPR036097">
    <property type="entry name" value="HisK_dim/P_sf"/>
</dbReference>
<organism evidence="17 18">
    <name type="scientific">Stygiobacter electus</name>
    <dbReference type="NCBI Taxonomy" id="3032292"/>
    <lineage>
        <taxon>Bacteria</taxon>
        <taxon>Pseudomonadati</taxon>
        <taxon>Ignavibacteriota</taxon>
        <taxon>Ignavibacteria</taxon>
        <taxon>Ignavibacteriales</taxon>
        <taxon>Melioribacteraceae</taxon>
        <taxon>Stygiobacter</taxon>
    </lineage>
</organism>
<feature type="transmembrane region" description="Helical" evidence="13">
    <location>
        <begin position="175"/>
        <end position="196"/>
    </location>
</feature>
<dbReference type="EMBL" id="JARGDL010000019">
    <property type="protein sequence ID" value="MDF1612844.1"/>
    <property type="molecule type" value="Genomic_DNA"/>
</dbReference>
<keyword evidence="10 13" id="KW-1133">Transmembrane helix</keyword>
<evidence type="ECO:0000259" key="14">
    <source>
        <dbReference type="PROSITE" id="PS50109"/>
    </source>
</evidence>
<feature type="transmembrane region" description="Helical" evidence="13">
    <location>
        <begin position="247"/>
        <end position="270"/>
    </location>
</feature>
<dbReference type="Proteomes" id="UP001221302">
    <property type="component" value="Unassembled WGS sequence"/>
</dbReference>
<comment type="catalytic activity">
    <reaction evidence="1">
        <text>ATP + protein L-histidine = ADP + protein N-phospho-L-histidine.</text>
        <dbReference type="EC" id="2.7.13.3"/>
    </reaction>
</comment>
<proteinExistence type="predicted"/>
<feature type="domain" description="HAMP" evidence="16">
    <location>
        <begin position="303"/>
        <end position="355"/>
    </location>
</feature>
<dbReference type="PANTHER" id="PTHR42878:SF7">
    <property type="entry name" value="SENSOR HISTIDINE KINASE GLRK"/>
    <property type="match status" value="1"/>
</dbReference>
<dbReference type="CDD" id="cd06225">
    <property type="entry name" value="HAMP"/>
    <property type="match status" value="1"/>
</dbReference>
<evidence type="ECO:0000256" key="7">
    <source>
        <dbReference type="ARBA" id="ARBA00022741"/>
    </source>
</evidence>
<dbReference type="SMART" id="SM00387">
    <property type="entry name" value="HATPase_c"/>
    <property type="match status" value="1"/>
</dbReference>
<evidence type="ECO:0000256" key="6">
    <source>
        <dbReference type="ARBA" id="ARBA00022692"/>
    </source>
</evidence>
<evidence type="ECO:0000313" key="18">
    <source>
        <dbReference type="Proteomes" id="UP001221302"/>
    </source>
</evidence>
<feature type="transmembrane region" description="Helical" evidence="13">
    <location>
        <begin position="282"/>
        <end position="305"/>
    </location>
</feature>
<dbReference type="Pfam" id="PF00512">
    <property type="entry name" value="HisKA"/>
    <property type="match status" value="1"/>
</dbReference>
<comment type="subcellular location">
    <subcellularLocation>
        <location evidence="2">Membrane</location>
        <topology evidence="2">Multi-pass membrane protein</topology>
    </subcellularLocation>
</comment>
<dbReference type="InterPro" id="IPR003594">
    <property type="entry name" value="HATPase_dom"/>
</dbReference>
<dbReference type="Gene3D" id="3.30.450.20">
    <property type="entry name" value="PAS domain"/>
    <property type="match status" value="1"/>
</dbReference>
<dbReference type="Gene3D" id="1.10.287.130">
    <property type="match status" value="1"/>
</dbReference>
<evidence type="ECO:0000256" key="10">
    <source>
        <dbReference type="ARBA" id="ARBA00022989"/>
    </source>
</evidence>
<dbReference type="PANTHER" id="PTHR42878">
    <property type="entry name" value="TWO-COMPONENT HISTIDINE KINASE"/>
    <property type="match status" value="1"/>
</dbReference>
<dbReference type="GO" id="GO:0005524">
    <property type="term" value="F:ATP binding"/>
    <property type="evidence" value="ECO:0007669"/>
    <property type="project" value="UniProtKB-KW"/>
</dbReference>
<keyword evidence="8" id="KW-0418">Kinase</keyword>
<dbReference type="GO" id="GO:0000156">
    <property type="term" value="F:phosphorelay response regulator activity"/>
    <property type="evidence" value="ECO:0007669"/>
    <property type="project" value="TreeGrafter"/>
</dbReference>
<dbReference type="SUPFAM" id="SSF55785">
    <property type="entry name" value="PYP-like sensor domain (PAS domain)"/>
    <property type="match status" value="1"/>
</dbReference>
<dbReference type="SUPFAM" id="SSF158472">
    <property type="entry name" value="HAMP domain-like"/>
    <property type="match status" value="1"/>
</dbReference>
<dbReference type="GO" id="GO:0016020">
    <property type="term" value="C:membrane"/>
    <property type="evidence" value="ECO:0007669"/>
    <property type="project" value="UniProtKB-SubCell"/>
</dbReference>
<evidence type="ECO:0000256" key="3">
    <source>
        <dbReference type="ARBA" id="ARBA00012438"/>
    </source>
</evidence>
<dbReference type="GO" id="GO:0007234">
    <property type="term" value="P:osmosensory signaling via phosphorelay pathway"/>
    <property type="evidence" value="ECO:0007669"/>
    <property type="project" value="TreeGrafter"/>
</dbReference>
<dbReference type="NCBIfam" id="TIGR00229">
    <property type="entry name" value="sensory_box"/>
    <property type="match status" value="1"/>
</dbReference>
<feature type="transmembrane region" description="Helical" evidence="13">
    <location>
        <begin position="99"/>
        <end position="119"/>
    </location>
</feature>
<feature type="domain" description="PAC" evidence="15">
    <location>
        <begin position="435"/>
        <end position="487"/>
    </location>
</feature>
<evidence type="ECO:0000256" key="9">
    <source>
        <dbReference type="ARBA" id="ARBA00022840"/>
    </source>
</evidence>
<evidence type="ECO:0000256" key="5">
    <source>
        <dbReference type="ARBA" id="ARBA00022679"/>
    </source>
</evidence>
<dbReference type="SMART" id="SM00388">
    <property type="entry name" value="HisKA"/>
    <property type="match status" value="1"/>
</dbReference>
<accession>A0AAE3P1Y4</accession>
<feature type="transmembrane region" description="Helical" evidence="13">
    <location>
        <begin position="139"/>
        <end position="163"/>
    </location>
</feature>
<keyword evidence="11" id="KW-0902">Two-component regulatory system</keyword>
<keyword evidence="4" id="KW-0597">Phosphoprotein</keyword>
<dbReference type="InterPro" id="IPR005467">
    <property type="entry name" value="His_kinase_dom"/>
</dbReference>
<evidence type="ECO:0000256" key="11">
    <source>
        <dbReference type="ARBA" id="ARBA00023012"/>
    </source>
</evidence>
<dbReference type="Pfam" id="PF00672">
    <property type="entry name" value="HAMP"/>
    <property type="match status" value="1"/>
</dbReference>